<dbReference type="AlphaFoldDB" id="A0A4Z0R6F4"/>
<keyword evidence="2" id="KW-1185">Reference proteome</keyword>
<dbReference type="OrthoDB" id="3066801at2"/>
<reference evidence="1 2" key="1">
    <citation type="submission" date="2019-03" db="EMBL/GenBank/DDBJ databases">
        <title>Draft Genome Sequence of Desulfosporosinus fructosivorans Strain 63.6F, Isolated from Marine Sediment in the Baltic Sea.</title>
        <authorList>
            <person name="Hausmann B."/>
            <person name="Vandieken V."/>
            <person name="Pjevac P."/>
            <person name="Schreck K."/>
            <person name="Herbold C.W."/>
            <person name="Loy A."/>
        </authorList>
    </citation>
    <scope>NUCLEOTIDE SEQUENCE [LARGE SCALE GENOMIC DNA]</scope>
    <source>
        <strain evidence="1 2">63.6F</strain>
    </source>
</reference>
<dbReference type="Pfam" id="PF11300">
    <property type="entry name" value="DUF3102"/>
    <property type="match status" value="1"/>
</dbReference>
<gene>
    <name evidence="1" type="ORF">E4K67_13160</name>
</gene>
<accession>A0A4Z0R6F4</accession>
<comment type="caution">
    <text evidence="1">The sequence shown here is derived from an EMBL/GenBank/DDBJ whole genome shotgun (WGS) entry which is preliminary data.</text>
</comment>
<evidence type="ECO:0000313" key="2">
    <source>
        <dbReference type="Proteomes" id="UP000298460"/>
    </source>
</evidence>
<dbReference type="EMBL" id="SPQQ01000004">
    <property type="protein sequence ID" value="TGE37673.1"/>
    <property type="molecule type" value="Genomic_DNA"/>
</dbReference>
<dbReference type="RefSeq" id="WP_135547416.1">
    <property type="nucleotide sequence ID" value="NZ_SPQQ01000004.1"/>
</dbReference>
<protein>
    <submittedName>
        <fullName evidence="1">DUF3102 domain-containing protein</fullName>
    </submittedName>
</protein>
<evidence type="ECO:0000313" key="1">
    <source>
        <dbReference type="EMBL" id="TGE37673.1"/>
    </source>
</evidence>
<dbReference type="Proteomes" id="UP000298460">
    <property type="component" value="Unassembled WGS sequence"/>
</dbReference>
<dbReference type="InterPro" id="IPR021451">
    <property type="entry name" value="DUF3102"/>
</dbReference>
<name>A0A4Z0R6F4_9FIRM</name>
<organism evidence="1 2">
    <name type="scientific">Desulfosporosinus fructosivorans</name>
    <dbReference type="NCBI Taxonomy" id="2018669"/>
    <lineage>
        <taxon>Bacteria</taxon>
        <taxon>Bacillati</taxon>
        <taxon>Bacillota</taxon>
        <taxon>Clostridia</taxon>
        <taxon>Eubacteriales</taxon>
        <taxon>Desulfitobacteriaceae</taxon>
        <taxon>Desulfosporosinus</taxon>
    </lineage>
</organism>
<proteinExistence type="predicted"/>
<sequence length="67" mass="7723">MSNMITERTPLVIAAEINMIKEQTEKVVLNNAVEVGRRLKEAKEIRNAIPLSQDNCKERLGLWKLKF</sequence>